<dbReference type="Gene3D" id="1.10.260.40">
    <property type="entry name" value="lambda repressor-like DNA-binding domains"/>
    <property type="match status" value="1"/>
</dbReference>
<dbReference type="PROSITE" id="PS50943">
    <property type="entry name" value="HTH_CROC1"/>
    <property type="match status" value="1"/>
</dbReference>
<feature type="domain" description="HTH cro/C1-type" evidence="1">
    <location>
        <begin position="31"/>
        <end position="84"/>
    </location>
</feature>
<dbReference type="CDD" id="cd00093">
    <property type="entry name" value="HTH_XRE"/>
    <property type="match status" value="1"/>
</dbReference>
<proteinExistence type="predicted"/>
<name>A0ABV6K607_9LACO</name>
<comment type="caution">
    <text evidence="2">The sequence shown here is derived from an EMBL/GenBank/DDBJ whole genome shotgun (WGS) entry which is preliminary data.</text>
</comment>
<organism evidence="2 3">
    <name type="scientific">Lactiplantibacillus plajomi</name>
    <dbReference type="NCBI Taxonomy" id="1457217"/>
    <lineage>
        <taxon>Bacteria</taxon>
        <taxon>Bacillati</taxon>
        <taxon>Bacillota</taxon>
        <taxon>Bacilli</taxon>
        <taxon>Lactobacillales</taxon>
        <taxon>Lactobacillaceae</taxon>
        <taxon>Lactiplantibacillus</taxon>
    </lineage>
</organism>
<dbReference type="SUPFAM" id="SSF47413">
    <property type="entry name" value="lambda repressor-like DNA-binding domains"/>
    <property type="match status" value="1"/>
</dbReference>
<gene>
    <name evidence="2" type="ORF">ACFFGS_12165</name>
</gene>
<dbReference type="SMART" id="SM00530">
    <property type="entry name" value="HTH_XRE"/>
    <property type="match status" value="1"/>
</dbReference>
<keyword evidence="3" id="KW-1185">Reference proteome</keyword>
<dbReference type="InterPro" id="IPR001387">
    <property type="entry name" value="Cro/C1-type_HTH"/>
</dbReference>
<sequence length="86" mass="9463">MTKMKYHDYLSTKTDVPTTAQDVTFASARAVTRARERTGLTQRQLADLAEMPQSTISRIERGANTSVDTLSKLAAALGKTLKISFE</sequence>
<accession>A0ABV6K607</accession>
<protein>
    <submittedName>
        <fullName evidence="2">Multiprotein-bridging factor 1 family protein</fullName>
    </submittedName>
</protein>
<dbReference type="Pfam" id="PF01381">
    <property type="entry name" value="HTH_3"/>
    <property type="match status" value="1"/>
</dbReference>
<dbReference type="RefSeq" id="WP_137644206.1">
    <property type="nucleotide sequence ID" value="NZ_BAABRM010000006.1"/>
</dbReference>
<dbReference type="InterPro" id="IPR010982">
    <property type="entry name" value="Lambda_DNA-bd_dom_sf"/>
</dbReference>
<dbReference type="Proteomes" id="UP001589855">
    <property type="component" value="Unassembled WGS sequence"/>
</dbReference>
<evidence type="ECO:0000259" key="1">
    <source>
        <dbReference type="PROSITE" id="PS50943"/>
    </source>
</evidence>
<reference evidence="2 3" key="1">
    <citation type="submission" date="2024-09" db="EMBL/GenBank/DDBJ databases">
        <authorList>
            <person name="Sun Q."/>
            <person name="Mori K."/>
        </authorList>
    </citation>
    <scope>NUCLEOTIDE SEQUENCE [LARGE SCALE GENOMIC DNA]</scope>
    <source>
        <strain evidence="2 3">TBRC 4575</strain>
    </source>
</reference>
<dbReference type="EMBL" id="JBHLUK010000075">
    <property type="protein sequence ID" value="MFC0424881.1"/>
    <property type="molecule type" value="Genomic_DNA"/>
</dbReference>
<evidence type="ECO:0000313" key="2">
    <source>
        <dbReference type="EMBL" id="MFC0424881.1"/>
    </source>
</evidence>
<evidence type="ECO:0000313" key="3">
    <source>
        <dbReference type="Proteomes" id="UP001589855"/>
    </source>
</evidence>